<dbReference type="EMBL" id="CP017704">
    <property type="protein sequence ID" value="ASS97619.1"/>
    <property type="molecule type" value="Genomic_DNA"/>
</dbReference>
<comment type="similarity">
    <text evidence="1">Belongs to the polysaccharide synthase family.</text>
</comment>
<dbReference type="PANTHER" id="PTHR43318:SF2">
    <property type="entry name" value="UDP-N-ACETYLGLUCOSAMINE 4,6-DEHYDRATASE (INVERTING)"/>
    <property type="match status" value="1"/>
</dbReference>
<protein>
    <submittedName>
        <fullName evidence="4">UDP-N-acetylglucosamine 4,6-dehydratase</fullName>
    </submittedName>
</protein>
<reference evidence="4 5" key="1">
    <citation type="submission" date="2016-10" db="EMBL/GenBank/DDBJ databases">
        <title>The whole genome sequencing and assembly of Bacillus simplex DSM 1321 strain.</title>
        <authorList>
            <person name="Park M.-K."/>
            <person name="Lee Y.-J."/>
            <person name="Yi H."/>
            <person name="Bahn Y.-S."/>
            <person name="Kim J.F."/>
            <person name="Lee D.-W."/>
        </authorList>
    </citation>
    <scope>NUCLEOTIDE SEQUENCE [LARGE SCALE GENOMIC DNA]</scope>
    <source>
        <strain evidence="4 5">DSM 1321</strain>
    </source>
</reference>
<feature type="domain" description="Polysaccharide biosynthesis protein CapD-like" evidence="2">
    <location>
        <begin position="12"/>
        <end position="283"/>
    </location>
</feature>
<sequence>MEGKTLNNSTFLITGGTGSWGLEIVKQIFDHNPKEIRIFSRNETRQVEMQQQFANDDRFKFIIGDIRDKEELMQACEGVDYVFHLAALKHVPVCEYQPFEAIKTNVLGTQNVIEAAIENDVKKVIYVSTDKVADPSNTYGITKALGEKLIIHANLKETNTKFICVRSGNVLGSSGSVIPIFKNQIKQFSQIGITDLGMTRFFLSIEDAVQLLFKATNNGKGGETYVMNMPSIKIADLAKVLIESSGKKNIEIKEIGVRPGEKLNETLFTECESSRTVYFDNDYFVVLPSTPMPGLQEHYTSSTPVNLKEYSSATKQISNSEVEQMLMKGGFLSWNEN</sequence>
<dbReference type="OrthoDB" id="9803111at2"/>
<name>A0A223ER04_9BACI</name>
<organism evidence="4 5">
    <name type="scientific">Peribacillus simplex NBRC 15720 = DSM 1321</name>
    <dbReference type="NCBI Taxonomy" id="1349754"/>
    <lineage>
        <taxon>Bacteria</taxon>
        <taxon>Bacillati</taxon>
        <taxon>Bacillota</taxon>
        <taxon>Bacilli</taxon>
        <taxon>Bacillales</taxon>
        <taxon>Bacillaceae</taxon>
        <taxon>Peribacillus</taxon>
    </lineage>
</organism>
<evidence type="ECO:0000256" key="1">
    <source>
        <dbReference type="ARBA" id="ARBA00007430"/>
    </source>
</evidence>
<accession>A0A223ER04</accession>
<dbReference type="InterPro" id="IPR003869">
    <property type="entry name" value="Polysac_CapD-like"/>
</dbReference>
<proteinExistence type="inferred from homology"/>
<evidence type="ECO:0000313" key="4">
    <source>
        <dbReference type="EMBL" id="ASS97619.1"/>
    </source>
</evidence>
<evidence type="ECO:0000313" key="3">
    <source>
        <dbReference type="EMBL" id="ASS97175.1"/>
    </source>
</evidence>
<evidence type="ECO:0000259" key="2">
    <source>
        <dbReference type="Pfam" id="PF02719"/>
    </source>
</evidence>
<dbReference type="Pfam" id="PF02719">
    <property type="entry name" value="Polysacc_synt_2"/>
    <property type="match status" value="1"/>
</dbReference>
<dbReference type="InterPro" id="IPR036291">
    <property type="entry name" value="NAD(P)-bd_dom_sf"/>
</dbReference>
<gene>
    <name evidence="3" type="ORF">BS1321_00095</name>
    <name evidence="4" type="ORF">BS1321_26690</name>
</gene>
<dbReference type="InterPro" id="IPR051203">
    <property type="entry name" value="Polysaccharide_Synthase-Rel"/>
</dbReference>
<dbReference type="EMBL" id="CP017704">
    <property type="protein sequence ID" value="ASS97175.1"/>
    <property type="molecule type" value="Genomic_DNA"/>
</dbReference>
<dbReference type="Gene3D" id="3.40.50.720">
    <property type="entry name" value="NAD(P)-binding Rossmann-like Domain"/>
    <property type="match status" value="1"/>
</dbReference>
<dbReference type="Proteomes" id="UP000214618">
    <property type="component" value="Chromosome"/>
</dbReference>
<evidence type="ECO:0000313" key="5">
    <source>
        <dbReference type="Proteomes" id="UP000214618"/>
    </source>
</evidence>
<dbReference type="SUPFAM" id="SSF51735">
    <property type="entry name" value="NAD(P)-binding Rossmann-fold domains"/>
    <property type="match status" value="1"/>
</dbReference>
<dbReference type="PANTHER" id="PTHR43318">
    <property type="entry name" value="UDP-N-ACETYLGLUCOSAMINE 4,6-DEHYDRATASE"/>
    <property type="match status" value="1"/>
</dbReference>
<dbReference type="AlphaFoldDB" id="A0A223ER04"/>
<dbReference type="CDD" id="cd05237">
    <property type="entry name" value="UDP_invert_4-6DH_SDR_e"/>
    <property type="match status" value="1"/>
</dbReference>